<comment type="caution">
    <text evidence="2">The sequence shown here is derived from an EMBL/GenBank/DDBJ whole genome shotgun (WGS) entry which is preliminary data.</text>
</comment>
<feature type="transmembrane region" description="Helical" evidence="1">
    <location>
        <begin position="165"/>
        <end position="186"/>
    </location>
</feature>
<evidence type="ECO:0000313" key="3">
    <source>
        <dbReference type="Proteomes" id="UP000589626"/>
    </source>
</evidence>
<keyword evidence="1" id="KW-0472">Membrane</keyword>
<reference evidence="2 3" key="1">
    <citation type="submission" date="2020-08" db="EMBL/GenBank/DDBJ databases">
        <title>Sequencing the genomes of 1000 actinobacteria strains.</title>
        <authorList>
            <person name="Klenk H.-P."/>
        </authorList>
    </citation>
    <scope>NUCLEOTIDE SEQUENCE [LARGE SCALE GENOMIC DNA]</scope>
    <source>
        <strain evidence="2 3">DSM 105498</strain>
    </source>
</reference>
<dbReference type="AlphaFoldDB" id="A0A7W4VTM4"/>
<name>A0A7W4VTM4_9ACTN</name>
<gene>
    <name evidence="2" type="ORF">FHU40_001374</name>
</gene>
<keyword evidence="3" id="KW-1185">Reference proteome</keyword>
<accession>A0A7W4VTM4</accession>
<protein>
    <submittedName>
        <fullName evidence="2">Uncharacterized protein</fullName>
    </submittedName>
</protein>
<dbReference type="Proteomes" id="UP000589626">
    <property type="component" value="Unassembled WGS sequence"/>
</dbReference>
<dbReference type="RefSeq" id="WP_183591458.1">
    <property type="nucleotide sequence ID" value="NZ_JACHWR010000001.1"/>
</dbReference>
<proteinExistence type="predicted"/>
<keyword evidence="1" id="KW-1133">Transmembrane helix</keyword>
<evidence type="ECO:0000313" key="2">
    <source>
        <dbReference type="EMBL" id="MBB3041573.1"/>
    </source>
</evidence>
<organism evidence="2 3">
    <name type="scientific">Nocardioides soli</name>
    <dbReference type="NCBI Taxonomy" id="1036020"/>
    <lineage>
        <taxon>Bacteria</taxon>
        <taxon>Bacillati</taxon>
        <taxon>Actinomycetota</taxon>
        <taxon>Actinomycetes</taxon>
        <taxon>Propionibacteriales</taxon>
        <taxon>Nocardioidaceae</taxon>
        <taxon>Nocardioides</taxon>
    </lineage>
</organism>
<evidence type="ECO:0000256" key="1">
    <source>
        <dbReference type="SAM" id="Phobius"/>
    </source>
</evidence>
<keyword evidence="1" id="KW-0812">Transmembrane</keyword>
<sequence>MTRIDEETLRQIEAELGEDGVWVAPELRDQVPHDVEAQIEAAAAEADTPTYVALVDLDHRDPLTHGDAGELANYIRDDTGRSGVYVGLEPQYGDDPYVLELTSFPDDSGLFYAARVASAEHPDDLGAQALRVLELLKSGDAERLYEQLDPEERYPGGSSGGDDGGLGAGALTGIAVAVLALVAVVVTARRRRARALPAAPTPTGASFTLPTAVLSTVRAAEDRRTEGRAQADVLALGEAIDAAELDPRHSAGLPAWQAALDHYDVARRILDRDHSPADAVGAIVLAGRGRSALAAAVDGRGWEPAPNCYFNPLHEGATTPVLWRDGESGVRVPACERCARAVTGGTEPDDVLDFVADGRPAHYFKLDLGAWSRTGYGALDGDLLGRLLESGRRGRSRRRSAP</sequence>
<dbReference type="EMBL" id="JACHWR010000001">
    <property type="protein sequence ID" value="MBB3041573.1"/>
    <property type="molecule type" value="Genomic_DNA"/>
</dbReference>